<dbReference type="Proteomes" id="UP000309033">
    <property type="component" value="Unassembled WGS sequence"/>
</dbReference>
<keyword evidence="2" id="KW-0413">Isomerase</keyword>
<evidence type="ECO:0000256" key="3">
    <source>
        <dbReference type="SAM" id="MobiDB-lite"/>
    </source>
</evidence>
<comment type="subunit">
    <text evidence="1">Heterodimer of an alpha and a beta chain.</text>
</comment>
<feature type="region of interest" description="Disordered" evidence="3">
    <location>
        <begin position="95"/>
        <end position="134"/>
    </location>
</feature>
<reference evidence="5" key="1">
    <citation type="submission" date="2019-05" db="EMBL/GenBank/DDBJ databases">
        <title>Isolation, diversity and antifungal activity of Actinobacteria from wheat.</title>
        <authorList>
            <person name="Yu B."/>
        </authorList>
    </citation>
    <scope>NUCLEOTIDE SEQUENCE [LARGE SCALE GENOMIC DNA]</scope>
    <source>
        <strain evidence="5">NEAU-HEGS1-5</strain>
    </source>
</reference>
<feature type="region of interest" description="Disordered" evidence="3">
    <location>
        <begin position="1"/>
        <end position="76"/>
    </location>
</feature>
<dbReference type="PANTHER" id="PTHR48101:SF1">
    <property type="entry name" value="METHYLMALONYL-COA MUTASE, LARGE SUBUNIT"/>
    <property type="match status" value="1"/>
</dbReference>
<dbReference type="Pfam" id="PF01642">
    <property type="entry name" value="MM_CoA_mutase"/>
    <property type="match status" value="1"/>
</dbReference>
<dbReference type="SUPFAM" id="SSF51703">
    <property type="entry name" value="Cobalamin (vitamin B12)-dependent enzymes"/>
    <property type="match status" value="1"/>
</dbReference>
<dbReference type="InterPro" id="IPR006098">
    <property type="entry name" value="MMCoA_mutase_a_cat"/>
</dbReference>
<dbReference type="InterPro" id="IPR006099">
    <property type="entry name" value="MeMalonylCoA_mutase_a/b_cat"/>
</dbReference>
<sequence length="630" mass="68165">MPLPAPRVAPATSATLPVKDPVMEQTVRRGRPRQGGMTPSLSGPVRVPATRPLTCDSGRSRDGLGDWSPPRAPVSLGLMDGVMEQPAEDARIRSASGVPLPEVAVPGTAQRDPVDPARGPDGGPDDRLGLPGGFPYTRGIRPGMYRERPWTIRQLAGFGTAQETNARYRMLLDGGATGINGVFDYPSLRAFDSDDPRAGADVGRGGVAVDLRGDFDTLFDGIPLDEVSVSLVSSQPIGAVPHLAMYVRSAERRGFAPARLAGTSQNDFLMETAITIAPEALPPAGSFRLACDLAEFALRTMPRWNPVSVSGYNYREAGADAVLEMALCLAHGQAVVRALLDRGFAAEPVLARVTFFLSAHSDFFEEVAKYRALRRMWAHWVRDELGVRDPRAQLLRYHVQTSGVTNSARHAHVNIARSALQGLAAVCGGTQSLHVNGYDEAVCIPSEHAALTALRTQYVLLHETGVAKVADPLGGSYLVEYLTDELEERARRVLERIGELGGIVAATERGWVHAELARTAFADQKAIENGERLVVGVNTQLDGDAEELDRFELPEGSLERQVAALERARSRRDREAAGVALKLVARACRDGENVMPAVLDAVDADVTLGELGRVFRDELGRWEFPLWQEC</sequence>
<dbReference type="EMBL" id="VANP01000014">
    <property type="protein sequence ID" value="TLP54033.1"/>
    <property type="molecule type" value="Genomic_DNA"/>
</dbReference>
<dbReference type="NCBIfam" id="TIGR00641">
    <property type="entry name" value="acid_CoA_mut_N"/>
    <property type="match status" value="1"/>
</dbReference>
<evidence type="ECO:0000313" key="5">
    <source>
        <dbReference type="EMBL" id="TLP54033.1"/>
    </source>
</evidence>
<keyword evidence="6" id="KW-1185">Reference proteome</keyword>
<evidence type="ECO:0000256" key="1">
    <source>
        <dbReference type="ARBA" id="ARBA00011870"/>
    </source>
</evidence>
<gene>
    <name evidence="5" type="ORF">FED44_28835</name>
</gene>
<protein>
    <submittedName>
        <fullName evidence="5">Methylmalonyl-CoA mutase</fullName>
    </submittedName>
</protein>
<feature type="domain" description="Methylmalonyl-CoA mutase alpha/beta chain catalytic" evidence="4">
    <location>
        <begin position="128"/>
        <end position="620"/>
    </location>
</feature>
<dbReference type="GO" id="GO:0031419">
    <property type="term" value="F:cobalamin binding"/>
    <property type="evidence" value="ECO:0007669"/>
    <property type="project" value="UniProtKB-KW"/>
</dbReference>
<dbReference type="InterPro" id="IPR016176">
    <property type="entry name" value="Cbl-dep_enz_cat"/>
</dbReference>
<comment type="caution">
    <text evidence="5">The sequence shown here is derived from an EMBL/GenBank/DDBJ whole genome shotgun (WGS) entry which is preliminary data.</text>
</comment>
<dbReference type="Gene3D" id="3.20.20.240">
    <property type="entry name" value="Methylmalonyl-CoA mutase"/>
    <property type="match status" value="1"/>
</dbReference>
<evidence type="ECO:0000259" key="4">
    <source>
        <dbReference type="Pfam" id="PF01642"/>
    </source>
</evidence>
<proteinExistence type="predicted"/>
<evidence type="ECO:0000256" key="2">
    <source>
        <dbReference type="ARBA" id="ARBA00023235"/>
    </source>
</evidence>
<accession>A0A5R8YLB7</accession>
<name>A0A5R8YLB7_9ACTN</name>
<dbReference type="PANTHER" id="PTHR48101">
    <property type="entry name" value="METHYLMALONYL-COA MUTASE, MITOCHONDRIAL-RELATED"/>
    <property type="match status" value="1"/>
</dbReference>
<evidence type="ECO:0000313" key="6">
    <source>
        <dbReference type="Proteomes" id="UP000309033"/>
    </source>
</evidence>
<dbReference type="AlphaFoldDB" id="A0A5R8YLB7"/>
<dbReference type="GO" id="GO:0004494">
    <property type="term" value="F:methylmalonyl-CoA mutase activity"/>
    <property type="evidence" value="ECO:0007669"/>
    <property type="project" value="UniProtKB-EC"/>
</dbReference>
<dbReference type="OrthoDB" id="9762378at2"/>
<organism evidence="5 6">
    <name type="scientific">Microbispora triticiradicis</name>
    <dbReference type="NCBI Taxonomy" id="2200763"/>
    <lineage>
        <taxon>Bacteria</taxon>
        <taxon>Bacillati</taxon>
        <taxon>Actinomycetota</taxon>
        <taxon>Actinomycetes</taxon>
        <taxon>Streptosporangiales</taxon>
        <taxon>Streptosporangiaceae</taxon>
        <taxon>Microbispora</taxon>
    </lineage>
</organism>